<evidence type="ECO:0000256" key="4">
    <source>
        <dbReference type="ARBA" id="ARBA00022989"/>
    </source>
</evidence>
<comment type="similarity">
    <text evidence="6">Belongs to the BI1 family.</text>
</comment>
<feature type="transmembrane region" description="Helical" evidence="6">
    <location>
        <begin position="83"/>
        <end position="105"/>
    </location>
</feature>
<dbReference type="EMBL" id="BAABLD010000001">
    <property type="protein sequence ID" value="GAA5157453.1"/>
    <property type="molecule type" value="Genomic_DNA"/>
</dbReference>
<evidence type="ECO:0000256" key="3">
    <source>
        <dbReference type="ARBA" id="ARBA00022692"/>
    </source>
</evidence>
<keyword evidence="4 6" id="KW-1133">Transmembrane helix</keyword>
<dbReference type="RefSeq" id="WP_345530829.1">
    <property type="nucleotide sequence ID" value="NZ_BAABLD010000001.1"/>
</dbReference>
<dbReference type="PANTHER" id="PTHR23291">
    <property type="entry name" value="BAX INHIBITOR-RELATED"/>
    <property type="match status" value="1"/>
</dbReference>
<feature type="transmembrane region" description="Helical" evidence="6">
    <location>
        <begin position="111"/>
        <end position="131"/>
    </location>
</feature>
<protein>
    <submittedName>
        <fullName evidence="7">Bax inhibitor-1/YccA family protein</fullName>
    </submittedName>
</protein>
<evidence type="ECO:0000256" key="5">
    <source>
        <dbReference type="ARBA" id="ARBA00023136"/>
    </source>
</evidence>
<dbReference type="InterPro" id="IPR006214">
    <property type="entry name" value="Bax_inhibitor_1-related"/>
</dbReference>
<evidence type="ECO:0000256" key="1">
    <source>
        <dbReference type="ARBA" id="ARBA00004651"/>
    </source>
</evidence>
<evidence type="ECO:0000256" key="2">
    <source>
        <dbReference type="ARBA" id="ARBA00022475"/>
    </source>
</evidence>
<keyword evidence="8" id="KW-1185">Reference proteome</keyword>
<evidence type="ECO:0000313" key="8">
    <source>
        <dbReference type="Proteomes" id="UP001500547"/>
    </source>
</evidence>
<dbReference type="Proteomes" id="UP001500547">
    <property type="component" value="Unassembled WGS sequence"/>
</dbReference>
<evidence type="ECO:0000313" key="7">
    <source>
        <dbReference type="EMBL" id="GAA5157453.1"/>
    </source>
</evidence>
<keyword evidence="5 6" id="KW-0472">Membrane</keyword>
<evidence type="ECO:0000256" key="6">
    <source>
        <dbReference type="RuleBase" id="RU004379"/>
    </source>
</evidence>
<sequence>MDNRTYSIDTFGGNAAVVQNKVLRNTYALLALSMLPTILGAFVGVQMGFKLSGIMGFVIFMAVAFGFMFAIERFKNSSIGVGLLLGFTFFMGLMLSRLIGAVLGYSNGASLIGLAAGGTALSFFGLAAVASTTKRDLSGMGKFLTIGSLLLLAAIVANIFLNVPALTLTILVVLLGLSCAWLVYDINRVVTGGETNYVSATLAIYLDVYNIFQSLLSLLGIFGGERD</sequence>
<keyword evidence="3 6" id="KW-0812">Transmembrane</keyword>
<feature type="transmembrane region" description="Helical" evidence="6">
    <location>
        <begin position="51"/>
        <end position="71"/>
    </location>
</feature>
<comment type="caution">
    <text evidence="7">The sequence shown here is derived from an EMBL/GenBank/DDBJ whole genome shotgun (WGS) entry which is preliminary data.</text>
</comment>
<feature type="transmembrane region" description="Helical" evidence="6">
    <location>
        <begin position="143"/>
        <end position="160"/>
    </location>
</feature>
<comment type="subcellular location">
    <subcellularLocation>
        <location evidence="1">Cell membrane</location>
        <topology evidence="1">Multi-pass membrane protein</topology>
    </subcellularLocation>
</comment>
<feature type="transmembrane region" description="Helical" evidence="6">
    <location>
        <begin position="166"/>
        <end position="184"/>
    </location>
</feature>
<feature type="transmembrane region" description="Helical" evidence="6">
    <location>
        <begin position="27"/>
        <end position="45"/>
    </location>
</feature>
<gene>
    <name evidence="7" type="ORF">GCM10025770_00690</name>
</gene>
<accession>A0ABP9Q6L9</accession>
<proteinExistence type="inferred from homology"/>
<keyword evidence="2" id="KW-1003">Cell membrane</keyword>
<dbReference type="PANTHER" id="PTHR23291:SF115">
    <property type="entry name" value="MODULATOR OF FTSH PROTEASE YCCA"/>
    <property type="match status" value="1"/>
</dbReference>
<organism evidence="7 8">
    <name type="scientific">Viridibacterium curvum</name>
    <dbReference type="NCBI Taxonomy" id="1101404"/>
    <lineage>
        <taxon>Bacteria</taxon>
        <taxon>Pseudomonadati</taxon>
        <taxon>Pseudomonadota</taxon>
        <taxon>Betaproteobacteria</taxon>
        <taxon>Rhodocyclales</taxon>
        <taxon>Rhodocyclaceae</taxon>
        <taxon>Viridibacterium</taxon>
    </lineage>
</organism>
<name>A0ABP9Q6L9_9RHOO</name>
<dbReference type="Pfam" id="PF01027">
    <property type="entry name" value="Bax1-I"/>
    <property type="match status" value="1"/>
</dbReference>
<feature type="transmembrane region" description="Helical" evidence="6">
    <location>
        <begin position="196"/>
        <end position="222"/>
    </location>
</feature>
<reference evidence="8" key="1">
    <citation type="journal article" date="2019" name="Int. J. Syst. Evol. Microbiol.">
        <title>The Global Catalogue of Microorganisms (GCM) 10K type strain sequencing project: providing services to taxonomists for standard genome sequencing and annotation.</title>
        <authorList>
            <consortium name="The Broad Institute Genomics Platform"/>
            <consortium name="The Broad Institute Genome Sequencing Center for Infectious Disease"/>
            <person name="Wu L."/>
            <person name="Ma J."/>
        </authorList>
    </citation>
    <scope>NUCLEOTIDE SEQUENCE [LARGE SCALE GENOMIC DNA]</scope>
    <source>
        <strain evidence="8">JCM 18715</strain>
    </source>
</reference>